<dbReference type="EMBL" id="CAADRP010002174">
    <property type="protein sequence ID" value="VFU62876.1"/>
    <property type="molecule type" value="Genomic_DNA"/>
</dbReference>
<dbReference type="Pfam" id="PF00010">
    <property type="entry name" value="HLH"/>
    <property type="match status" value="1"/>
</dbReference>
<feature type="compositionally biased region" description="Basic and acidic residues" evidence="6">
    <location>
        <begin position="161"/>
        <end position="173"/>
    </location>
</feature>
<protein>
    <recommendedName>
        <fullName evidence="7">BHLH domain-containing protein</fullName>
    </recommendedName>
</protein>
<proteinExistence type="predicted"/>
<dbReference type="SUPFAM" id="SSF47459">
    <property type="entry name" value="HLH, helix-loop-helix DNA-binding domain"/>
    <property type="match status" value="1"/>
</dbReference>
<evidence type="ECO:0000313" key="8">
    <source>
        <dbReference type="EMBL" id="VFU62876.1"/>
    </source>
</evidence>
<reference evidence="8" key="1">
    <citation type="submission" date="2019-03" db="EMBL/GenBank/DDBJ databases">
        <authorList>
            <person name="Mank J."/>
            <person name="Almeida P."/>
        </authorList>
    </citation>
    <scope>NUCLEOTIDE SEQUENCE</scope>
    <source>
        <strain evidence="8">78183</strain>
    </source>
</reference>
<keyword evidence="4" id="KW-0804">Transcription</keyword>
<dbReference type="PANTHER" id="PTHR45855:SF73">
    <property type="entry name" value="TRANSCRIPTION FACTOR SPATULA"/>
    <property type="match status" value="1"/>
</dbReference>
<dbReference type="GO" id="GO:0003677">
    <property type="term" value="F:DNA binding"/>
    <property type="evidence" value="ECO:0007669"/>
    <property type="project" value="UniProtKB-KW"/>
</dbReference>
<evidence type="ECO:0000256" key="2">
    <source>
        <dbReference type="ARBA" id="ARBA00023015"/>
    </source>
</evidence>
<dbReference type="PANTHER" id="PTHR45855">
    <property type="entry name" value="TRANSCRIPTION FACTOR PIF1-RELATED"/>
    <property type="match status" value="1"/>
</dbReference>
<evidence type="ECO:0000256" key="5">
    <source>
        <dbReference type="ARBA" id="ARBA00023242"/>
    </source>
</evidence>
<dbReference type="AlphaFoldDB" id="A0A6N2NE90"/>
<dbReference type="InterPro" id="IPR047265">
    <property type="entry name" value="PIF1-like_bHLH"/>
</dbReference>
<feature type="domain" description="BHLH" evidence="7">
    <location>
        <begin position="161"/>
        <end position="209"/>
    </location>
</feature>
<dbReference type="CDD" id="cd11445">
    <property type="entry name" value="bHLH_AtPIF_like"/>
    <property type="match status" value="1"/>
</dbReference>
<dbReference type="InterPro" id="IPR036638">
    <property type="entry name" value="HLH_DNA-bd_sf"/>
</dbReference>
<keyword evidence="3" id="KW-0238">DNA-binding</keyword>
<evidence type="ECO:0000259" key="7">
    <source>
        <dbReference type="PROSITE" id="PS50888"/>
    </source>
</evidence>
<dbReference type="InterPro" id="IPR011598">
    <property type="entry name" value="bHLH_dom"/>
</dbReference>
<dbReference type="GO" id="GO:0005634">
    <property type="term" value="C:nucleus"/>
    <property type="evidence" value="ECO:0007669"/>
    <property type="project" value="UniProtKB-SubCell"/>
</dbReference>
<dbReference type="InterPro" id="IPR031066">
    <property type="entry name" value="bHLH_ALC-like_plant"/>
</dbReference>
<dbReference type="SMART" id="SM00353">
    <property type="entry name" value="HLH"/>
    <property type="match status" value="1"/>
</dbReference>
<comment type="subcellular location">
    <subcellularLocation>
        <location evidence="1">Nucleus</location>
    </subcellularLocation>
</comment>
<name>A0A6N2NE90_SALVM</name>
<dbReference type="PROSITE" id="PS50888">
    <property type="entry name" value="BHLH"/>
    <property type="match status" value="1"/>
</dbReference>
<gene>
    <name evidence="8" type="ORF">SVIM_LOCUS476285</name>
</gene>
<evidence type="ECO:0000256" key="6">
    <source>
        <dbReference type="SAM" id="MobiDB-lite"/>
    </source>
</evidence>
<keyword evidence="2" id="KW-0805">Transcription regulation</keyword>
<dbReference type="FunFam" id="4.10.280.10:FF:000004">
    <property type="entry name" value="Basic helix-loop-helix transcription factor"/>
    <property type="match status" value="1"/>
</dbReference>
<keyword evidence="5" id="KW-0539">Nucleus</keyword>
<organism evidence="8">
    <name type="scientific">Salix viminalis</name>
    <name type="common">Common osier</name>
    <name type="synonym">Basket willow</name>
    <dbReference type="NCBI Taxonomy" id="40686"/>
    <lineage>
        <taxon>Eukaryota</taxon>
        <taxon>Viridiplantae</taxon>
        <taxon>Streptophyta</taxon>
        <taxon>Embryophyta</taxon>
        <taxon>Tracheophyta</taxon>
        <taxon>Spermatophyta</taxon>
        <taxon>Magnoliopsida</taxon>
        <taxon>eudicotyledons</taxon>
        <taxon>Gunneridae</taxon>
        <taxon>Pentapetalae</taxon>
        <taxon>rosids</taxon>
        <taxon>fabids</taxon>
        <taxon>Malpighiales</taxon>
        <taxon>Salicaceae</taxon>
        <taxon>Saliceae</taxon>
        <taxon>Salix</taxon>
    </lineage>
</organism>
<dbReference type="GO" id="GO:0046983">
    <property type="term" value="F:protein dimerization activity"/>
    <property type="evidence" value="ECO:0007669"/>
    <property type="project" value="InterPro"/>
</dbReference>
<feature type="region of interest" description="Disordered" evidence="6">
    <location>
        <begin position="149"/>
        <end position="173"/>
    </location>
</feature>
<evidence type="ECO:0000256" key="3">
    <source>
        <dbReference type="ARBA" id="ARBA00023125"/>
    </source>
</evidence>
<accession>A0A6N2NE90</accession>
<dbReference type="Gene3D" id="4.10.280.10">
    <property type="entry name" value="Helix-loop-helix DNA-binding domain"/>
    <property type="match status" value="1"/>
</dbReference>
<sequence>MVVEKRRHQHYHPFQQQIANQRVMGDIYNNETNNINNTCSASSSSRHHRRSSDDISLFLHQILLSSPSSTSSSSFIGPQTLQPFSVPAPSDHPLRAGVMLGVDSSDRGGSGLWPGNVTTRLIMSENETDHEGDWESEEVLKALIDEMSAKPAPPRSSKRTRAAEVHNLSEKRRRSRINEKMKALQNLIPNSNKDKASMLDEAIDYLKQLQLQVQMLSMRNGTSLHPMVLPGLLQPLQLSQVRTGFDEEIGYKHLNLTTSVPLDGEAWLQTMFTSSNQSSIQAHFSPFPFRVSAEQMHCRCSNPNQAISHARNLKEIWREDILPLLPLNARRAERNPSGGYAVPVPVPPPPSPLHQVKSGLTFLCFLQELELAAAATTPLPFGIRACELKARISFEACVTGRDQSE</sequence>
<evidence type="ECO:0000256" key="4">
    <source>
        <dbReference type="ARBA" id="ARBA00023163"/>
    </source>
</evidence>
<evidence type="ECO:0000256" key="1">
    <source>
        <dbReference type="ARBA" id="ARBA00004123"/>
    </source>
</evidence>